<keyword evidence="1" id="KW-1133">Transmembrane helix</keyword>
<dbReference type="AlphaFoldDB" id="A0A9Q9T516"/>
<keyword evidence="1" id="KW-0812">Transmembrane</keyword>
<organism evidence="2">
    <name type="scientific">Bacillus pumilus</name>
    <name type="common">Bacillus mesentericus</name>
    <dbReference type="NCBI Taxonomy" id="1408"/>
    <lineage>
        <taxon>Bacteria</taxon>
        <taxon>Bacillati</taxon>
        <taxon>Bacillota</taxon>
        <taxon>Bacilli</taxon>
        <taxon>Bacillales</taxon>
        <taxon>Bacillaceae</taxon>
        <taxon>Bacillus</taxon>
    </lineage>
</organism>
<protein>
    <submittedName>
        <fullName evidence="2">Uncharacterized protein</fullName>
    </submittedName>
</protein>
<proteinExistence type="predicted"/>
<gene>
    <name evidence="2" type="primary">p42</name>
    <name evidence="2" type="ORF">SBRMV_042</name>
</gene>
<name>A0A9Q9T516_BACPU</name>
<evidence type="ECO:0000313" key="2">
    <source>
        <dbReference type="EMBL" id="VCT93327.1"/>
    </source>
</evidence>
<feature type="transmembrane region" description="Helical" evidence="1">
    <location>
        <begin position="6"/>
        <end position="23"/>
    </location>
</feature>
<feature type="transmembrane region" description="Helical" evidence="1">
    <location>
        <begin position="30"/>
        <end position="51"/>
    </location>
</feature>
<reference evidence="2" key="1">
    <citation type="submission" date="2018-10" db="EMBL/GenBank/DDBJ databases">
        <authorList>
            <person name="Singh K. P."/>
            <person name="Ramachandran G."/>
            <person name="Val-Calvo J."/>
            <person name="Meijer J.J. W."/>
            <person name="Miguel-Arribas A."/>
            <person name="Gago Cordoba C."/>
        </authorList>
    </citation>
    <scope>NUCLEOTIDE SEQUENCE</scope>
    <source>
        <strain evidence="2">1</strain>
        <plasmid evidence="2">p576</plasmid>
    </source>
</reference>
<accession>A0A9Q9T516</accession>
<geneLocation type="plasmid" evidence="2">
    <name>p576</name>
</geneLocation>
<keyword evidence="1" id="KW-0472">Membrane</keyword>
<keyword evidence="2" id="KW-0614">Plasmid</keyword>
<evidence type="ECO:0000256" key="1">
    <source>
        <dbReference type="SAM" id="Phobius"/>
    </source>
</evidence>
<dbReference type="EMBL" id="LR026976">
    <property type="protein sequence ID" value="VCT93327.1"/>
    <property type="molecule type" value="Genomic_DNA"/>
</dbReference>
<sequence length="64" mass="7293">MSISMFILVICTSWIIFICMLNAQIRKLVLCQLLPCIAVTAGLFFILPPVFKALMDFLTRNIRS</sequence>